<dbReference type="InterPro" id="IPR023299">
    <property type="entry name" value="ATPase_P-typ_cyto_dom_N"/>
</dbReference>
<dbReference type="PANTHER" id="PTHR24093">
    <property type="entry name" value="CATION TRANSPORTING ATPASE"/>
    <property type="match status" value="1"/>
</dbReference>
<evidence type="ECO:0000256" key="5">
    <source>
        <dbReference type="ARBA" id="ARBA00022840"/>
    </source>
</evidence>
<dbReference type="Pfam" id="PF00122">
    <property type="entry name" value="E1-E2_ATPase"/>
    <property type="match status" value="1"/>
</dbReference>
<name>A0A6J7JDY9_9ZZZZ</name>
<dbReference type="SFLD" id="SFLDG00002">
    <property type="entry name" value="C1.7:_P-type_atpase_like"/>
    <property type="match status" value="1"/>
</dbReference>
<dbReference type="InterPro" id="IPR023214">
    <property type="entry name" value="HAD_sf"/>
</dbReference>
<evidence type="ECO:0000256" key="8">
    <source>
        <dbReference type="ARBA" id="ARBA00022989"/>
    </source>
</evidence>
<dbReference type="InterPro" id="IPR059000">
    <property type="entry name" value="ATPase_P-type_domA"/>
</dbReference>
<feature type="transmembrane region" description="Helical" evidence="10">
    <location>
        <begin position="836"/>
        <end position="854"/>
    </location>
</feature>
<dbReference type="NCBIfam" id="TIGR01494">
    <property type="entry name" value="ATPase_P-type"/>
    <property type="match status" value="3"/>
</dbReference>
<dbReference type="SMART" id="SM00831">
    <property type="entry name" value="Cation_ATPase_N"/>
    <property type="match status" value="1"/>
</dbReference>
<dbReference type="EMBL" id="CAFBNC010000064">
    <property type="protein sequence ID" value="CAB4940981.1"/>
    <property type="molecule type" value="Genomic_DNA"/>
</dbReference>
<dbReference type="PROSITE" id="PS00154">
    <property type="entry name" value="ATPASE_E1_E2"/>
    <property type="match status" value="1"/>
</dbReference>
<dbReference type="InterPro" id="IPR008250">
    <property type="entry name" value="ATPase_P-typ_transduc_dom_A_sf"/>
</dbReference>
<evidence type="ECO:0000259" key="11">
    <source>
        <dbReference type="SMART" id="SM00831"/>
    </source>
</evidence>
<evidence type="ECO:0000256" key="6">
    <source>
        <dbReference type="ARBA" id="ARBA00022842"/>
    </source>
</evidence>
<comment type="subcellular location">
    <subcellularLocation>
        <location evidence="1">Membrane</location>
        <topology evidence="1">Multi-pass membrane protein</topology>
    </subcellularLocation>
</comment>
<feature type="transmembrane region" description="Helical" evidence="10">
    <location>
        <begin position="295"/>
        <end position="319"/>
    </location>
</feature>
<dbReference type="Gene3D" id="1.20.1110.10">
    <property type="entry name" value="Calcium-transporting ATPase, transmembrane domain"/>
    <property type="match status" value="1"/>
</dbReference>
<dbReference type="GO" id="GO:0046872">
    <property type="term" value="F:metal ion binding"/>
    <property type="evidence" value="ECO:0007669"/>
    <property type="project" value="UniProtKB-KW"/>
</dbReference>
<dbReference type="InterPro" id="IPR044492">
    <property type="entry name" value="P_typ_ATPase_HD_dom"/>
</dbReference>
<dbReference type="Pfam" id="PF13246">
    <property type="entry name" value="Cation_ATPase"/>
    <property type="match status" value="1"/>
</dbReference>
<gene>
    <name evidence="12" type="ORF">UFOPK3733_01291</name>
</gene>
<feature type="transmembrane region" description="Helical" evidence="10">
    <location>
        <begin position="875"/>
        <end position="893"/>
    </location>
</feature>
<dbReference type="SUPFAM" id="SSF81653">
    <property type="entry name" value="Calcium ATPase, transduction domain A"/>
    <property type="match status" value="1"/>
</dbReference>
<dbReference type="SUPFAM" id="SSF81660">
    <property type="entry name" value="Metal cation-transporting ATPase, ATP-binding domain N"/>
    <property type="match status" value="1"/>
</dbReference>
<keyword evidence="3" id="KW-0479">Metal-binding</keyword>
<keyword evidence="7" id="KW-1278">Translocase</keyword>
<dbReference type="PANTHER" id="PTHR24093:SF506">
    <property type="entry name" value="CATION-TRANSPORTING ATPASE PMA1"/>
    <property type="match status" value="1"/>
</dbReference>
<dbReference type="SFLD" id="SFLDS00003">
    <property type="entry name" value="Haloacid_Dehalogenase"/>
    <property type="match status" value="1"/>
</dbReference>
<feature type="transmembrane region" description="Helical" evidence="10">
    <location>
        <begin position="265"/>
        <end position="283"/>
    </location>
</feature>
<keyword evidence="4" id="KW-0547">Nucleotide-binding</keyword>
<organism evidence="12">
    <name type="scientific">freshwater metagenome</name>
    <dbReference type="NCBI Taxonomy" id="449393"/>
    <lineage>
        <taxon>unclassified sequences</taxon>
        <taxon>metagenomes</taxon>
        <taxon>ecological metagenomes</taxon>
    </lineage>
</organism>
<keyword evidence="2 10" id="KW-0812">Transmembrane</keyword>
<keyword evidence="8 10" id="KW-1133">Transmembrane helix</keyword>
<dbReference type="SUPFAM" id="SSF81665">
    <property type="entry name" value="Calcium ATPase, transmembrane domain M"/>
    <property type="match status" value="1"/>
</dbReference>
<evidence type="ECO:0000256" key="3">
    <source>
        <dbReference type="ARBA" id="ARBA00022723"/>
    </source>
</evidence>
<sequence>MPQKPVTQPTGTTTEVDTSHVSWCALEGVEVLAQQAVDPSVGLSSAEVTARRESFGANRLAEPEQRSKLSMFIDQFRSSIVMILFAAAIIAGVVGHVKDTIVILVVLFINAVFGYVQEGKASGALAALERMLITIVRVRRDGQVQEVPAEELVPGDIVLLEAGDRVPADGRIFFAANASVDESSLTGESVPVDKIADHRAVVDAPLGDQHGMGFMNTTLVRGRLEVVITATGMRTEMGKVADLISAAEESSTPLERQLDSLGRRLAVLAGLAALTVLVLQTLRGADLGVALLDSIALAVAAIPEGLPAVVTVTLAIGVARMAKRNAIVKRLHSVETLGATSVICSDKTGTLTLNQMTARRVLRSGTEWRLSGEGYATQGVVTTEHGSPVDHETAQRAGLAMALCSDAVVGLLDENGDPAIVGDPTEAALVVAAAKFGIDANEVRVAQPRLAEVPFDSATKFMATFHRVDPDDAASDVLICVKGAPDVLLGRAAFVIDGDGLEHSITDQSRQHLLDDNDRLAAEGMRVLAVATRIVDAGAILTDAGTVADPEFWIDQLILEALVGIVDPPRSEARDAIAACHIAGIDVKMITGDHATTAGAIAAELGITGDVIAGAALDAMSDDELAERVGGIGVFARVSPEHKVRVVTALQASGQIVAMTGDGVNDAAALRHADIGVAMGITGTEVTKEASDMVLADDNFATIVEAVKGGRAIYDNIIKFVRFQLSTNVSAITTILGASLLGWPVPFTPLQILWVNLIADGPPAITLGTDTPDDRVMERPPVAPGSAILTGGRILRIVFTGAVMAASLLLLFWGSLQHYDLSVGDFANEYESFSPQAKVVLTMMFMTFVFQQLFNVFNARTETESIFRRRTPNRSLGVVVGVLVVIQLCVVKVEPLREIFRTVDLSATQIGVCIGIALVIVVTEELRKAVDRSLLRRRKAVK</sequence>
<dbReference type="GO" id="GO:0016887">
    <property type="term" value="F:ATP hydrolysis activity"/>
    <property type="evidence" value="ECO:0007669"/>
    <property type="project" value="InterPro"/>
</dbReference>
<dbReference type="Gene3D" id="3.40.1110.10">
    <property type="entry name" value="Calcium-transporting ATPase, cytoplasmic domain N"/>
    <property type="match status" value="1"/>
</dbReference>
<evidence type="ECO:0000256" key="1">
    <source>
        <dbReference type="ARBA" id="ARBA00004141"/>
    </source>
</evidence>
<dbReference type="Gene3D" id="2.70.150.10">
    <property type="entry name" value="Calcium-transporting ATPase, cytoplasmic transduction domain A"/>
    <property type="match status" value="1"/>
</dbReference>
<feature type="transmembrane region" description="Helical" evidence="10">
    <location>
        <begin position="905"/>
        <end position="923"/>
    </location>
</feature>
<dbReference type="SFLD" id="SFLDF00027">
    <property type="entry name" value="p-type_atpase"/>
    <property type="match status" value="1"/>
</dbReference>
<feature type="transmembrane region" description="Helical" evidence="10">
    <location>
        <begin position="76"/>
        <end position="94"/>
    </location>
</feature>
<evidence type="ECO:0000256" key="9">
    <source>
        <dbReference type="ARBA" id="ARBA00023136"/>
    </source>
</evidence>
<dbReference type="PRINTS" id="PR00120">
    <property type="entry name" value="HATPASE"/>
</dbReference>
<dbReference type="Gene3D" id="3.40.50.1000">
    <property type="entry name" value="HAD superfamily/HAD-like"/>
    <property type="match status" value="1"/>
</dbReference>
<dbReference type="Pfam" id="PF00690">
    <property type="entry name" value="Cation_ATPase_N"/>
    <property type="match status" value="1"/>
</dbReference>
<feature type="transmembrane region" description="Helical" evidence="10">
    <location>
        <begin position="100"/>
        <end position="116"/>
    </location>
</feature>
<feature type="domain" description="Cation-transporting P-type ATPase N-terminal" evidence="11">
    <location>
        <begin position="22"/>
        <end position="96"/>
    </location>
</feature>
<evidence type="ECO:0000256" key="2">
    <source>
        <dbReference type="ARBA" id="ARBA00022692"/>
    </source>
</evidence>
<dbReference type="InterPro" id="IPR001757">
    <property type="entry name" value="P_typ_ATPase"/>
</dbReference>
<dbReference type="InterPro" id="IPR004014">
    <property type="entry name" value="ATPase_P-typ_cation-transptr_N"/>
</dbReference>
<evidence type="ECO:0000256" key="7">
    <source>
        <dbReference type="ARBA" id="ARBA00022967"/>
    </source>
</evidence>
<dbReference type="Pfam" id="PF00689">
    <property type="entry name" value="Cation_ATPase_C"/>
    <property type="match status" value="1"/>
</dbReference>
<keyword evidence="9 10" id="KW-0472">Membrane</keyword>
<feature type="transmembrane region" description="Helical" evidence="10">
    <location>
        <begin position="794"/>
        <end position="816"/>
    </location>
</feature>
<dbReference type="InterPro" id="IPR023298">
    <property type="entry name" value="ATPase_P-typ_TM_dom_sf"/>
</dbReference>
<dbReference type="GO" id="GO:0005388">
    <property type="term" value="F:P-type calcium transporter activity"/>
    <property type="evidence" value="ECO:0007669"/>
    <property type="project" value="TreeGrafter"/>
</dbReference>
<evidence type="ECO:0000256" key="4">
    <source>
        <dbReference type="ARBA" id="ARBA00022741"/>
    </source>
</evidence>
<keyword evidence="6" id="KW-0460">Magnesium</keyword>
<dbReference type="GO" id="GO:0005886">
    <property type="term" value="C:plasma membrane"/>
    <property type="evidence" value="ECO:0007669"/>
    <property type="project" value="TreeGrafter"/>
</dbReference>
<dbReference type="InterPro" id="IPR018303">
    <property type="entry name" value="ATPase_P-typ_P_site"/>
</dbReference>
<evidence type="ECO:0000256" key="10">
    <source>
        <dbReference type="SAM" id="Phobius"/>
    </source>
</evidence>
<reference evidence="12" key="1">
    <citation type="submission" date="2020-05" db="EMBL/GenBank/DDBJ databases">
        <authorList>
            <person name="Chiriac C."/>
            <person name="Salcher M."/>
            <person name="Ghai R."/>
            <person name="Kavagutti S V."/>
        </authorList>
    </citation>
    <scope>NUCLEOTIDE SEQUENCE</scope>
</reference>
<keyword evidence="5" id="KW-0067">ATP-binding</keyword>
<dbReference type="InterPro" id="IPR036412">
    <property type="entry name" value="HAD-like_sf"/>
</dbReference>
<dbReference type="SUPFAM" id="SSF56784">
    <property type="entry name" value="HAD-like"/>
    <property type="match status" value="1"/>
</dbReference>
<protein>
    <submittedName>
        <fullName evidence="12">Unannotated protein</fullName>
    </submittedName>
</protein>
<accession>A0A6J7JDY9</accession>
<proteinExistence type="predicted"/>
<dbReference type="PRINTS" id="PR00119">
    <property type="entry name" value="CATATPASE"/>
</dbReference>
<dbReference type="AlphaFoldDB" id="A0A6J7JDY9"/>
<dbReference type="FunFam" id="3.40.50.1000:FF:000001">
    <property type="entry name" value="Phospholipid-transporting ATPase IC"/>
    <property type="match status" value="1"/>
</dbReference>
<dbReference type="InterPro" id="IPR006068">
    <property type="entry name" value="ATPase_P-typ_cation-transptr_C"/>
</dbReference>
<evidence type="ECO:0000313" key="12">
    <source>
        <dbReference type="EMBL" id="CAB4940981.1"/>
    </source>
</evidence>
<dbReference type="GO" id="GO:0005524">
    <property type="term" value="F:ATP binding"/>
    <property type="evidence" value="ECO:0007669"/>
    <property type="project" value="UniProtKB-KW"/>
</dbReference>